<dbReference type="Pfam" id="PF00009">
    <property type="entry name" value="GTP_EFTU"/>
    <property type="match status" value="1"/>
</dbReference>
<dbReference type="SUPFAM" id="SSF52540">
    <property type="entry name" value="P-loop containing nucleoside triphosphate hydrolases"/>
    <property type="match status" value="1"/>
</dbReference>
<evidence type="ECO:0000313" key="3">
    <source>
        <dbReference type="Proteomes" id="UP000675881"/>
    </source>
</evidence>
<dbReference type="InterPro" id="IPR000795">
    <property type="entry name" value="T_Tr_GTP-bd_dom"/>
</dbReference>
<evidence type="ECO:0000313" key="2">
    <source>
        <dbReference type="EMBL" id="CAF2904255.1"/>
    </source>
</evidence>
<feature type="compositionally biased region" description="Basic and acidic residues" evidence="1">
    <location>
        <begin position="202"/>
        <end position="214"/>
    </location>
</feature>
<name>A0A7R8H6R2_LEPSM</name>
<dbReference type="PANTHER" id="PTHR42908:SF3">
    <property type="entry name" value="ELONGATION FACTOR-LIKE GTPASE 1"/>
    <property type="match status" value="1"/>
</dbReference>
<sequence>MKSSAVSLYHENHLINLIDSPGHVDFSSEVCTAVRLSDGALVLIDVVESVQPQTRAVLKQAWSLGCLCASHTDIEQANAIIGELFSASVLEGEEALLDDADDSGYIFLQMQGMLYLHLHITDGPSDDVQLEKILSSLSLKVHQRDLRSTDIKQRITAVMGQWLPLSKPVLDTVVSHLPSPLQLREDRIEHLMSSPARPFDSLPEKSKKTEIRFS</sequence>
<dbReference type="Proteomes" id="UP000675881">
    <property type="component" value="Chromosome 3"/>
</dbReference>
<dbReference type="PROSITE" id="PS51722">
    <property type="entry name" value="G_TR_2"/>
    <property type="match status" value="1"/>
</dbReference>
<dbReference type="InterPro" id="IPR027417">
    <property type="entry name" value="P-loop_NTPase"/>
</dbReference>
<dbReference type="EMBL" id="HG994582">
    <property type="protein sequence ID" value="CAF2904255.1"/>
    <property type="molecule type" value="Genomic_DNA"/>
</dbReference>
<dbReference type="GO" id="GO:0043022">
    <property type="term" value="F:ribosome binding"/>
    <property type="evidence" value="ECO:0007669"/>
    <property type="project" value="TreeGrafter"/>
</dbReference>
<dbReference type="GO" id="GO:0005525">
    <property type="term" value="F:GTP binding"/>
    <property type="evidence" value="ECO:0007669"/>
    <property type="project" value="InterPro"/>
</dbReference>
<dbReference type="GO" id="GO:0042256">
    <property type="term" value="P:cytosolic ribosome assembly"/>
    <property type="evidence" value="ECO:0007669"/>
    <property type="project" value="TreeGrafter"/>
</dbReference>
<dbReference type="Gene3D" id="3.40.50.300">
    <property type="entry name" value="P-loop containing nucleotide triphosphate hydrolases"/>
    <property type="match status" value="1"/>
</dbReference>
<evidence type="ECO:0000256" key="1">
    <source>
        <dbReference type="SAM" id="MobiDB-lite"/>
    </source>
</evidence>
<dbReference type="GO" id="GO:0005829">
    <property type="term" value="C:cytosol"/>
    <property type="evidence" value="ECO:0007669"/>
    <property type="project" value="TreeGrafter"/>
</dbReference>
<dbReference type="PANTHER" id="PTHR42908">
    <property type="entry name" value="TRANSLATION ELONGATION FACTOR-RELATED"/>
    <property type="match status" value="1"/>
</dbReference>
<feature type="region of interest" description="Disordered" evidence="1">
    <location>
        <begin position="194"/>
        <end position="214"/>
    </location>
</feature>
<reference evidence="2" key="1">
    <citation type="submission" date="2021-02" db="EMBL/GenBank/DDBJ databases">
        <authorList>
            <person name="Bekaert M."/>
        </authorList>
    </citation>
    <scope>NUCLEOTIDE SEQUENCE</scope>
    <source>
        <strain evidence="2">IoA-00</strain>
    </source>
</reference>
<keyword evidence="2" id="KW-0378">Hydrolase</keyword>
<accession>A0A7R8H6R2</accession>
<dbReference type="OrthoDB" id="364892at2759"/>
<dbReference type="GO" id="GO:0003924">
    <property type="term" value="F:GTPase activity"/>
    <property type="evidence" value="ECO:0007669"/>
    <property type="project" value="InterPro"/>
</dbReference>
<organism evidence="2 3">
    <name type="scientific">Lepeophtheirus salmonis</name>
    <name type="common">Salmon louse</name>
    <name type="synonym">Caligus salmonis</name>
    <dbReference type="NCBI Taxonomy" id="72036"/>
    <lineage>
        <taxon>Eukaryota</taxon>
        <taxon>Metazoa</taxon>
        <taxon>Ecdysozoa</taxon>
        <taxon>Arthropoda</taxon>
        <taxon>Crustacea</taxon>
        <taxon>Multicrustacea</taxon>
        <taxon>Hexanauplia</taxon>
        <taxon>Copepoda</taxon>
        <taxon>Siphonostomatoida</taxon>
        <taxon>Caligidae</taxon>
        <taxon>Lepeophtheirus</taxon>
    </lineage>
</organism>
<dbReference type="GO" id="GO:1990904">
    <property type="term" value="C:ribonucleoprotein complex"/>
    <property type="evidence" value="ECO:0007669"/>
    <property type="project" value="TreeGrafter"/>
</dbReference>
<proteinExistence type="predicted"/>
<dbReference type="EC" id="3.6.5.-" evidence="2"/>
<protein>
    <submittedName>
        <fullName evidence="2">RIA1</fullName>
        <ecNumber evidence="2">3.6.5.-</ecNumber>
    </submittedName>
</protein>
<gene>
    <name evidence="2" type="ORF">LSAA_8115</name>
</gene>
<keyword evidence="3" id="KW-1185">Reference proteome</keyword>
<dbReference type="AlphaFoldDB" id="A0A7R8H6R2"/>